<dbReference type="SUPFAM" id="SSF47954">
    <property type="entry name" value="Cyclin-like"/>
    <property type="match status" value="2"/>
</dbReference>
<keyword evidence="8" id="KW-0804">Transcription</keyword>
<dbReference type="GO" id="GO:0017025">
    <property type="term" value="F:TBP-class protein binding"/>
    <property type="evidence" value="ECO:0007669"/>
    <property type="project" value="InterPro"/>
</dbReference>
<evidence type="ECO:0000256" key="3">
    <source>
        <dbReference type="ARBA" id="ARBA00022723"/>
    </source>
</evidence>
<dbReference type="PANTHER" id="PTHR11618:SF4">
    <property type="entry name" value="TRANSCRIPTION FACTOR IIIB 90 KDA SUBUNIT"/>
    <property type="match status" value="1"/>
</dbReference>
<feature type="compositionally biased region" description="Acidic residues" evidence="11">
    <location>
        <begin position="551"/>
        <end position="563"/>
    </location>
</feature>
<dbReference type="CDD" id="cd20554">
    <property type="entry name" value="CYCLIN_TFIIIB90_rpt2"/>
    <property type="match status" value="1"/>
</dbReference>
<comment type="caution">
    <text evidence="13">The sequence shown here is derived from an EMBL/GenBank/DDBJ whole genome shotgun (WGS) entry which is preliminary data.</text>
</comment>
<dbReference type="CDD" id="cd20553">
    <property type="entry name" value="CYCLIN_TFIIIB90_rpt1"/>
    <property type="match status" value="1"/>
</dbReference>
<keyword evidence="5" id="KW-0862">Zinc</keyword>
<keyword evidence="3" id="KW-0479">Metal-binding</keyword>
<dbReference type="SMART" id="SM00385">
    <property type="entry name" value="CYCLIN"/>
    <property type="match status" value="2"/>
</dbReference>
<dbReference type="Proteomes" id="UP001150538">
    <property type="component" value="Unassembled WGS sequence"/>
</dbReference>
<feature type="compositionally biased region" description="Basic residues" evidence="11">
    <location>
        <begin position="421"/>
        <end position="436"/>
    </location>
</feature>
<dbReference type="GO" id="GO:0070897">
    <property type="term" value="P:transcription preinitiation complex assembly"/>
    <property type="evidence" value="ECO:0007669"/>
    <property type="project" value="InterPro"/>
</dbReference>
<keyword evidence="7" id="KW-0010">Activator</keyword>
<evidence type="ECO:0000256" key="11">
    <source>
        <dbReference type="SAM" id="MobiDB-lite"/>
    </source>
</evidence>
<evidence type="ECO:0000313" key="13">
    <source>
        <dbReference type="EMBL" id="KAJ1914017.1"/>
    </source>
</evidence>
<keyword evidence="14" id="KW-1185">Reference proteome</keyword>
<keyword evidence="6" id="KW-0805">Transcription regulation</keyword>
<dbReference type="PANTHER" id="PTHR11618">
    <property type="entry name" value="TRANSCRIPTION INITIATION FACTOR IIB-RELATED"/>
    <property type="match status" value="1"/>
</dbReference>
<feature type="domain" description="Cyclin-like" evidence="12">
    <location>
        <begin position="187"/>
        <end position="271"/>
    </location>
</feature>
<evidence type="ECO:0000256" key="6">
    <source>
        <dbReference type="ARBA" id="ARBA00023015"/>
    </source>
</evidence>
<sequence>MSSSAVPAEAKLCEHKCVEYDQSQGASFCIDCGKVLEENTIVSEVTFGESSTGAAMVYGSLVRTGQTRANMCGVGLRGNGQGSRQQTIYRAKLKLQSIATALNLSQHYVDLAVRYYTLALGHGFTKGRRSANVAASCLYIVCRTEKSSQMLIDFADVLEVNVFKIGTTFLKLVRLLNLNLPIVDPSFYVSRFASMLELGEKTQAVAVDALRLIQRMDRDWMKIGRRPSGICGACLLIAARMHNFRRSLKDVVHIVKVGEETLRKRLSEFKATPSGGLTVDEFRNIWLDESMDPPAFTLARLKTRKEKSSKALGDDIADYDKKGNEETNAKESQMADEVSKIVQDARAKFLDYKLPEDTFDVEVSNWADMDDDDDDEVNAMILDEEEVGAKTEVWMKENQEFLEERERKRKEAENDPTSATSRRRKTNCSGQKKSKPQRLQPGATASESTKNLLNMKKLSKKINYNVLDSLFDPDAPRPVIEPGQISFIPAASHMEMSAASEADLDANKDMCDEDALMVREVVEEPGDEDVSGNPALRTTKDGIDPSKTAGNEDEYEDDDDESTLDAQTAVLGYIGDAYGDYNDTDDDL</sequence>
<dbReference type="GO" id="GO:0097550">
    <property type="term" value="C:transcription preinitiation complex"/>
    <property type="evidence" value="ECO:0007669"/>
    <property type="project" value="TreeGrafter"/>
</dbReference>
<evidence type="ECO:0000256" key="2">
    <source>
        <dbReference type="ARBA" id="ARBA00010857"/>
    </source>
</evidence>
<evidence type="ECO:0000259" key="12">
    <source>
        <dbReference type="SMART" id="SM00385"/>
    </source>
</evidence>
<dbReference type="GO" id="GO:0005634">
    <property type="term" value="C:nucleus"/>
    <property type="evidence" value="ECO:0007669"/>
    <property type="project" value="UniProtKB-SubCell"/>
</dbReference>
<dbReference type="InterPro" id="IPR013763">
    <property type="entry name" value="Cyclin-like_dom"/>
</dbReference>
<comment type="subcellular location">
    <subcellularLocation>
        <location evidence="1">Nucleus</location>
    </subcellularLocation>
</comment>
<accession>A0A9W7ZZE4</accession>
<evidence type="ECO:0000256" key="5">
    <source>
        <dbReference type="ARBA" id="ARBA00022833"/>
    </source>
</evidence>
<dbReference type="OrthoDB" id="511529at2759"/>
<dbReference type="GO" id="GO:0008270">
    <property type="term" value="F:zinc ion binding"/>
    <property type="evidence" value="ECO:0007669"/>
    <property type="project" value="UniProtKB-KW"/>
</dbReference>
<proteinExistence type="inferred from homology"/>
<dbReference type="GO" id="GO:0000126">
    <property type="term" value="C:transcription factor TFIIIB complex"/>
    <property type="evidence" value="ECO:0007669"/>
    <property type="project" value="TreeGrafter"/>
</dbReference>
<evidence type="ECO:0000256" key="10">
    <source>
        <dbReference type="ARBA" id="ARBA00031009"/>
    </source>
</evidence>
<feature type="domain" description="Cyclin-like" evidence="12">
    <location>
        <begin position="93"/>
        <end position="174"/>
    </location>
</feature>
<feature type="region of interest" description="Disordered" evidence="11">
    <location>
        <begin position="405"/>
        <end position="451"/>
    </location>
</feature>
<gene>
    <name evidence="13" type="primary">BRF1_3</name>
    <name evidence="13" type="ORF">H4219_004963</name>
</gene>
<dbReference type="GO" id="GO:0000995">
    <property type="term" value="F:RNA polymerase III general transcription initiation factor activity"/>
    <property type="evidence" value="ECO:0007669"/>
    <property type="project" value="TreeGrafter"/>
</dbReference>
<comment type="similarity">
    <text evidence="2">Belongs to the TFIIB family.</text>
</comment>
<dbReference type="FunFam" id="1.10.472.10:FF:000002">
    <property type="entry name" value="Transcription factor IIIB 90 kDa subunit"/>
    <property type="match status" value="1"/>
</dbReference>
<evidence type="ECO:0000256" key="1">
    <source>
        <dbReference type="ARBA" id="ARBA00004123"/>
    </source>
</evidence>
<dbReference type="EMBL" id="JANBPU010000223">
    <property type="protein sequence ID" value="KAJ1914017.1"/>
    <property type="molecule type" value="Genomic_DNA"/>
</dbReference>
<protein>
    <recommendedName>
        <fullName evidence="10">B-related factor 1</fullName>
    </recommendedName>
</protein>
<feature type="compositionally biased region" description="Basic and acidic residues" evidence="11">
    <location>
        <begin position="315"/>
        <end position="329"/>
    </location>
</feature>
<evidence type="ECO:0000256" key="8">
    <source>
        <dbReference type="ARBA" id="ARBA00023163"/>
    </source>
</evidence>
<dbReference type="PRINTS" id="PR00685">
    <property type="entry name" value="TIFACTORIIB"/>
</dbReference>
<name>A0A9W7ZZE4_9FUNG</name>
<dbReference type="Gene3D" id="1.10.472.10">
    <property type="entry name" value="Cyclin-like"/>
    <property type="match status" value="2"/>
</dbReference>
<feature type="region of interest" description="Disordered" evidence="11">
    <location>
        <begin position="315"/>
        <end position="337"/>
    </location>
</feature>
<dbReference type="AlphaFoldDB" id="A0A9W7ZZE4"/>
<evidence type="ECO:0000256" key="7">
    <source>
        <dbReference type="ARBA" id="ARBA00023159"/>
    </source>
</evidence>
<feature type="region of interest" description="Disordered" evidence="11">
    <location>
        <begin position="523"/>
        <end position="565"/>
    </location>
</feature>
<evidence type="ECO:0000313" key="14">
    <source>
        <dbReference type="Proteomes" id="UP001150538"/>
    </source>
</evidence>
<keyword evidence="9" id="KW-0539">Nucleus</keyword>
<organism evidence="13 14">
    <name type="scientific">Mycoemilia scoparia</name>
    <dbReference type="NCBI Taxonomy" id="417184"/>
    <lineage>
        <taxon>Eukaryota</taxon>
        <taxon>Fungi</taxon>
        <taxon>Fungi incertae sedis</taxon>
        <taxon>Zoopagomycota</taxon>
        <taxon>Kickxellomycotina</taxon>
        <taxon>Kickxellomycetes</taxon>
        <taxon>Kickxellales</taxon>
        <taxon>Kickxellaceae</taxon>
        <taxon>Mycoemilia</taxon>
    </lineage>
</organism>
<dbReference type="FunFam" id="1.10.472.10:FF:000007">
    <property type="entry name" value="Transcription factor IIIB 90 kDa subunit"/>
    <property type="match status" value="1"/>
</dbReference>
<evidence type="ECO:0000256" key="4">
    <source>
        <dbReference type="ARBA" id="ARBA00022771"/>
    </source>
</evidence>
<dbReference type="InterPro" id="IPR011665">
    <property type="entry name" value="BRF1_TBP-bd_dom"/>
</dbReference>
<reference evidence="13" key="1">
    <citation type="submission" date="2022-07" db="EMBL/GenBank/DDBJ databases">
        <title>Phylogenomic reconstructions and comparative analyses of Kickxellomycotina fungi.</title>
        <authorList>
            <person name="Reynolds N.K."/>
            <person name="Stajich J.E."/>
            <person name="Barry K."/>
            <person name="Grigoriev I.V."/>
            <person name="Crous P."/>
            <person name="Smith M.E."/>
        </authorList>
    </citation>
    <scope>NUCLEOTIDE SEQUENCE</scope>
    <source>
        <strain evidence="13">NBRC 100468</strain>
    </source>
</reference>
<dbReference type="InterPro" id="IPR000812">
    <property type="entry name" value="TFIIB"/>
</dbReference>
<dbReference type="InterPro" id="IPR013150">
    <property type="entry name" value="TFIIB_cyclin"/>
</dbReference>
<evidence type="ECO:0000256" key="9">
    <source>
        <dbReference type="ARBA" id="ARBA00023242"/>
    </source>
</evidence>
<dbReference type="Pfam" id="PF00382">
    <property type="entry name" value="TFIIB"/>
    <property type="match status" value="2"/>
</dbReference>
<keyword evidence="4" id="KW-0863">Zinc-finger</keyword>
<dbReference type="Pfam" id="PF07741">
    <property type="entry name" value="BRF1"/>
    <property type="match status" value="1"/>
</dbReference>
<dbReference type="GO" id="GO:0001006">
    <property type="term" value="F:RNA polymerase III type 3 promoter sequence-specific DNA binding"/>
    <property type="evidence" value="ECO:0007669"/>
    <property type="project" value="TreeGrafter"/>
</dbReference>
<dbReference type="InterPro" id="IPR036915">
    <property type="entry name" value="Cyclin-like_sf"/>
</dbReference>
<dbReference type="GO" id="GO:0006384">
    <property type="term" value="P:transcription initiation at RNA polymerase III promoter"/>
    <property type="evidence" value="ECO:0007669"/>
    <property type="project" value="UniProtKB-ARBA"/>
</dbReference>
<dbReference type="Gene3D" id="1.20.5.650">
    <property type="entry name" value="Single helix bin"/>
    <property type="match status" value="1"/>
</dbReference>
<dbReference type="SUPFAM" id="SSF57783">
    <property type="entry name" value="Zinc beta-ribbon"/>
    <property type="match status" value="1"/>
</dbReference>